<dbReference type="Proteomes" id="UP000001064">
    <property type="component" value="Unassembled WGS sequence"/>
</dbReference>
<evidence type="ECO:0000256" key="8">
    <source>
        <dbReference type="ARBA" id="ARBA00023134"/>
    </source>
</evidence>
<dbReference type="STRING" id="5786.F0Z922"/>
<keyword evidence="5" id="KW-0547">Nucleotide-binding</keyword>
<dbReference type="PANTHER" id="PTHR45909:SF1">
    <property type="entry name" value="ADP-RIBOSYLATION FACTOR-RELATED PROTEIN 1"/>
    <property type="match status" value="1"/>
</dbReference>
<evidence type="ECO:0000256" key="7">
    <source>
        <dbReference type="ARBA" id="ARBA00022989"/>
    </source>
</evidence>
<dbReference type="CDD" id="cd04105">
    <property type="entry name" value="SR_beta"/>
    <property type="match status" value="1"/>
</dbReference>
<dbReference type="OMA" id="CWIDERA"/>
<evidence type="ECO:0000256" key="5">
    <source>
        <dbReference type="ARBA" id="ARBA00022741"/>
    </source>
</evidence>
<dbReference type="InParanoid" id="F0Z922"/>
<evidence type="ECO:0000256" key="9">
    <source>
        <dbReference type="ARBA" id="ARBA00023136"/>
    </source>
</evidence>
<keyword evidence="10" id="KW-0675">Receptor</keyword>
<dbReference type="GeneID" id="10509828"/>
<keyword evidence="6" id="KW-0256">Endoplasmic reticulum</keyword>
<dbReference type="eggNOG" id="KOG0090">
    <property type="taxonomic scope" value="Eukaryota"/>
</dbReference>
<organism evidence="12 13">
    <name type="scientific">Dictyostelium purpureum</name>
    <name type="common">Slime mold</name>
    <dbReference type="NCBI Taxonomy" id="5786"/>
    <lineage>
        <taxon>Eukaryota</taxon>
        <taxon>Amoebozoa</taxon>
        <taxon>Evosea</taxon>
        <taxon>Eumycetozoa</taxon>
        <taxon>Dictyostelia</taxon>
        <taxon>Dictyosteliales</taxon>
        <taxon>Dictyosteliaceae</taxon>
        <taxon>Dictyostelium</taxon>
    </lineage>
</organism>
<dbReference type="Gene3D" id="3.40.50.300">
    <property type="entry name" value="P-loop containing nucleotide triphosphate hydrolases"/>
    <property type="match status" value="1"/>
</dbReference>
<keyword evidence="9 11" id="KW-0472">Membrane</keyword>
<keyword evidence="4 11" id="KW-0812">Transmembrane</keyword>
<dbReference type="RefSeq" id="XP_003283923.1">
    <property type="nucleotide sequence ID" value="XM_003283875.1"/>
</dbReference>
<evidence type="ECO:0000256" key="6">
    <source>
        <dbReference type="ARBA" id="ARBA00022824"/>
    </source>
</evidence>
<evidence type="ECO:0000256" key="11">
    <source>
        <dbReference type="SAM" id="Phobius"/>
    </source>
</evidence>
<dbReference type="InterPro" id="IPR024156">
    <property type="entry name" value="Small_GTPase_ARF"/>
</dbReference>
<name>F0Z922_DICPU</name>
<evidence type="ECO:0000256" key="2">
    <source>
        <dbReference type="ARBA" id="ARBA00005619"/>
    </source>
</evidence>
<dbReference type="OrthoDB" id="41266at2759"/>
<dbReference type="GO" id="GO:0045047">
    <property type="term" value="P:protein targeting to ER"/>
    <property type="evidence" value="ECO:0000318"/>
    <property type="project" value="GO_Central"/>
</dbReference>
<proteinExistence type="inferred from homology"/>
<dbReference type="KEGG" id="dpp:DICPUDRAFT_147655"/>
<dbReference type="SUPFAM" id="SSF52540">
    <property type="entry name" value="P-loop containing nucleoside triphosphate hydrolases"/>
    <property type="match status" value="1"/>
</dbReference>
<dbReference type="InterPro" id="IPR027417">
    <property type="entry name" value="P-loop_NTPase"/>
</dbReference>
<evidence type="ECO:0000256" key="4">
    <source>
        <dbReference type="ARBA" id="ARBA00022692"/>
    </source>
</evidence>
<reference evidence="13" key="1">
    <citation type="journal article" date="2011" name="Genome Biol.">
        <title>Comparative genomics of the social amoebae Dictyostelium discoideum and Dictyostelium purpureum.</title>
        <authorList>
            <consortium name="US DOE Joint Genome Institute (JGI-PGF)"/>
            <person name="Sucgang R."/>
            <person name="Kuo A."/>
            <person name="Tian X."/>
            <person name="Salerno W."/>
            <person name="Parikh A."/>
            <person name="Feasley C.L."/>
            <person name="Dalin E."/>
            <person name="Tu H."/>
            <person name="Huang E."/>
            <person name="Barry K."/>
            <person name="Lindquist E."/>
            <person name="Shapiro H."/>
            <person name="Bruce D."/>
            <person name="Schmutz J."/>
            <person name="Salamov A."/>
            <person name="Fey P."/>
            <person name="Gaudet P."/>
            <person name="Anjard C."/>
            <person name="Babu M.M."/>
            <person name="Basu S."/>
            <person name="Bushmanova Y."/>
            <person name="van der Wel H."/>
            <person name="Katoh-Kurasawa M."/>
            <person name="Dinh C."/>
            <person name="Coutinho P.M."/>
            <person name="Saito T."/>
            <person name="Elias M."/>
            <person name="Schaap P."/>
            <person name="Kay R.R."/>
            <person name="Henrissat B."/>
            <person name="Eichinger L."/>
            <person name="Rivero F."/>
            <person name="Putnam N.H."/>
            <person name="West C.M."/>
            <person name="Loomis W.F."/>
            <person name="Chisholm R.L."/>
            <person name="Shaulsky G."/>
            <person name="Strassmann J.E."/>
            <person name="Queller D.C."/>
            <person name="Kuspa A."/>
            <person name="Grigoriev I.V."/>
        </authorList>
    </citation>
    <scope>NUCLEOTIDE SEQUENCE [LARGE SCALE GENOMIC DNA]</scope>
    <source>
        <strain evidence="13">QSDP1</strain>
    </source>
</reference>
<dbReference type="PANTHER" id="PTHR45909">
    <property type="entry name" value="ADP-RIBOSYLATION FACTOR-RELATED PROTEIN 1"/>
    <property type="match status" value="1"/>
</dbReference>
<evidence type="ECO:0000313" key="13">
    <source>
        <dbReference type="Proteomes" id="UP000001064"/>
    </source>
</evidence>
<keyword evidence="13" id="KW-1185">Reference proteome</keyword>
<dbReference type="NCBIfam" id="TIGR00231">
    <property type="entry name" value="small_GTP"/>
    <property type="match status" value="1"/>
</dbReference>
<dbReference type="FunCoup" id="F0Z922">
    <property type="interactions" value="485"/>
</dbReference>
<evidence type="ECO:0000256" key="1">
    <source>
        <dbReference type="ARBA" id="ARBA00004389"/>
    </source>
</evidence>
<dbReference type="InterPro" id="IPR005225">
    <property type="entry name" value="Small_GTP-bd"/>
</dbReference>
<gene>
    <name evidence="12" type="primary">srpRB</name>
    <name evidence="12" type="ORF">DICPUDRAFT_147655</name>
</gene>
<comment type="subcellular location">
    <subcellularLocation>
        <location evidence="1">Endoplasmic reticulum membrane</location>
        <topology evidence="1">Single-pass membrane protein</topology>
    </subcellularLocation>
</comment>
<dbReference type="GO" id="GO:0005785">
    <property type="term" value="C:signal recognition particle receptor complex"/>
    <property type="evidence" value="ECO:0000318"/>
    <property type="project" value="GO_Central"/>
</dbReference>
<protein>
    <recommendedName>
        <fullName evidence="3">Signal recognition particle receptor subunit beta</fullName>
    </recommendedName>
</protein>
<evidence type="ECO:0000256" key="10">
    <source>
        <dbReference type="ARBA" id="ARBA00023170"/>
    </source>
</evidence>
<dbReference type="EMBL" id="GL870955">
    <property type="protein sequence ID" value="EGC39588.1"/>
    <property type="molecule type" value="Genomic_DNA"/>
</dbReference>
<keyword evidence="7 11" id="KW-1133">Transmembrane helix</keyword>
<sequence>MKVSTSYQQLKQYLPENVAGHISARYDQIDSLLKPYNLPLETYYIVGIAFTVLIIILISSCSGGGNKSNRRGGVSTKKVKRGNNIIILGLSNSGKTALFLDLTLEKEIATHTSISPNNGVYQVNSKKLPIIDVPGNEKIKASLPKILQNAGCIIYTIDVTEFIDNATQEAQYLYDILTNESVFSKRIPIMIFINKMDIGSSIDVAEVTSILEKELDDLRKTRGASPTVLGQEDDKKDIYLGNEGSSFQFDQIPNEVTFSKGSATQNECEDIKNFISLSI</sequence>
<keyword evidence="8" id="KW-0342">GTP-binding</keyword>
<dbReference type="AlphaFoldDB" id="F0Z922"/>
<dbReference type="VEuPathDB" id="AmoebaDB:DICPUDRAFT_147655"/>
<evidence type="ECO:0000313" key="12">
    <source>
        <dbReference type="EMBL" id="EGC39588.1"/>
    </source>
</evidence>
<comment type="similarity">
    <text evidence="2">Belongs to the SRP receptor beta subunit family.</text>
</comment>
<dbReference type="GO" id="GO:0005525">
    <property type="term" value="F:GTP binding"/>
    <property type="evidence" value="ECO:0007669"/>
    <property type="project" value="UniProtKB-KW"/>
</dbReference>
<dbReference type="Pfam" id="PF09439">
    <property type="entry name" value="SRPRB"/>
    <property type="match status" value="1"/>
</dbReference>
<evidence type="ECO:0000256" key="3">
    <source>
        <dbReference type="ARBA" id="ARBA00020256"/>
    </source>
</evidence>
<dbReference type="InterPro" id="IPR019009">
    <property type="entry name" value="SRP_receptor_beta_su"/>
</dbReference>
<accession>F0Z922</accession>
<feature type="transmembrane region" description="Helical" evidence="11">
    <location>
        <begin position="42"/>
        <end position="61"/>
    </location>
</feature>